<dbReference type="Proteomes" id="UP000585474">
    <property type="component" value="Unassembled WGS sequence"/>
</dbReference>
<comment type="caution">
    <text evidence="2">The sequence shown here is derived from an EMBL/GenBank/DDBJ whole genome shotgun (WGS) entry which is preliminary data.</text>
</comment>
<sequence>MEEEHHPPLSSKVNGGATALPPTSASRPSSGQNSVRRGRPRHLHPHRPLPGFLPRPLHHPIANRRLRNPHLSTSQIAAAGMSTAAPLLLLAATVDLGGEGRKPPRQAGKFPETELGNIRTVFALKRYAGYGTAGMERD</sequence>
<feature type="compositionally biased region" description="Basic residues" evidence="1">
    <location>
        <begin position="36"/>
        <end position="47"/>
    </location>
</feature>
<proteinExistence type="predicted"/>
<accession>A0A7J0GHC7</accession>
<name>A0A7J0GHC7_9ERIC</name>
<feature type="compositionally biased region" description="Polar residues" evidence="1">
    <location>
        <begin position="21"/>
        <end position="35"/>
    </location>
</feature>
<feature type="region of interest" description="Disordered" evidence="1">
    <location>
        <begin position="1"/>
        <end position="68"/>
    </location>
</feature>
<organism evidence="2 3">
    <name type="scientific">Actinidia rufa</name>
    <dbReference type="NCBI Taxonomy" id="165716"/>
    <lineage>
        <taxon>Eukaryota</taxon>
        <taxon>Viridiplantae</taxon>
        <taxon>Streptophyta</taxon>
        <taxon>Embryophyta</taxon>
        <taxon>Tracheophyta</taxon>
        <taxon>Spermatophyta</taxon>
        <taxon>Magnoliopsida</taxon>
        <taxon>eudicotyledons</taxon>
        <taxon>Gunneridae</taxon>
        <taxon>Pentapetalae</taxon>
        <taxon>asterids</taxon>
        <taxon>Ericales</taxon>
        <taxon>Actinidiaceae</taxon>
        <taxon>Actinidia</taxon>
    </lineage>
</organism>
<evidence type="ECO:0000313" key="3">
    <source>
        <dbReference type="Proteomes" id="UP000585474"/>
    </source>
</evidence>
<dbReference type="EMBL" id="BJWL01000021">
    <property type="protein sequence ID" value="GFZ10223.1"/>
    <property type="molecule type" value="Genomic_DNA"/>
</dbReference>
<keyword evidence="2" id="KW-0812">Transmembrane</keyword>
<keyword evidence="3" id="KW-1185">Reference proteome</keyword>
<feature type="compositionally biased region" description="Basic residues" evidence="1">
    <location>
        <begin position="56"/>
        <end position="68"/>
    </location>
</feature>
<evidence type="ECO:0000313" key="2">
    <source>
        <dbReference type="EMBL" id="GFZ10223.1"/>
    </source>
</evidence>
<reference evidence="2 3" key="1">
    <citation type="submission" date="2019-07" db="EMBL/GenBank/DDBJ databases">
        <title>De Novo Assembly of kiwifruit Actinidia rufa.</title>
        <authorList>
            <person name="Sugita-Konishi S."/>
            <person name="Sato K."/>
            <person name="Mori E."/>
            <person name="Abe Y."/>
            <person name="Kisaki G."/>
            <person name="Hamano K."/>
            <person name="Suezawa K."/>
            <person name="Otani M."/>
            <person name="Fukuda T."/>
            <person name="Manabe T."/>
            <person name="Gomi K."/>
            <person name="Tabuchi M."/>
            <person name="Akimitsu K."/>
            <person name="Kataoka I."/>
        </authorList>
    </citation>
    <scope>NUCLEOTIDE SEQUENCE [LARGE SCALE GENOMIC DNA]</scope>
    <source>
        <strain evidence="3">cv. Fuchu</strain>
    </source>
</reference>
<gene>
    <name evidence="2" type="ORF">Acr_21g0008220</name>
</gene>
<protein>
    <submittedName>
        <fullName evidence="2">Sulfate transmembrane transporter</fullName>
    </submittedName>
</protein>
<dbReference type="AlphaFoldDB" id="A0A7J0GHC7"/>
<evidence type="ECO:0000256" key="1">
    <source>
        <dbReference type="SAM" id="MobiDB-lite"/>
    </source>
</evidence>
<keyword evidence="2" id="KW-0472">Membrane</keyword>